<evidence type="ECO:0000256" key="1">
    <source>
        <dbReference type="SAM" id="MobiDB-lite"/>
    </source>
</evidence>
<proteinExistence type="predicted"/>
<protein>
    <submittedName>
        <fullName evidence="2">Uncharacterized protein</fullName>
    </submittedName>
</protein>
<dbReference type="Proteomes" id="UP000246464">
    <property type="component" value="Chromosome 18"/>
</dbReference>
<sequence>MVSSGAGDATRPVSLCRTRGQKAPRPHDQRTRTRTRLPDVNITSPTVPSPAERGERASSSLIKGAAAPPRSRSPPRRARSQELRRPEEAPDRSGTARRRGASPREPDADARAGARFGVSPSDKLRSSCRQVFVCPRGSPFRPPPPSSGWDFTARPLPPSPSPSSAGTDTAGRAVTADVRARHWSMSEESAGTEACDAGRCPHRPVSGRHGHRGADDEQHLITSRTEDLKYNGGKNVLC</sequence>
<reference evidence="2 3" key="1">
    <citation type="submission" date="2017-12" db="EMBL/GenBank/DDBJ databases">
        <title>Integrating genomic resources of turbot (Scophthalmus maximus) in depth evaluation of genetic and physical mapping variation across individuals.</title>
        <authorList>
            <person name="Martinez P."/>
        </authorList>
    </citation>
    <scope>NUCLEOTIDE SEQUENCE [LARGE SCALE GENOMIC DNA]</scope>
</reference>
<feature type="region of interest" description="Disordered" evidence="1">
    <location>
        <begin position="183"/>
        <end position="226"/>
    </location>
</feature>
<dbReference type="AlphaFoldDB" id="A0A2U9CNQ1"/>
<gene>
    <name evidence="2" type="ORF">SMAX5B_020063</name>
</gene>
<feature type="compositionally biased region" description="Basic and acidic residues" evidence="1">
    <location>
        <begin position="212"/>
        <end position="226"/>
    </location>
</feature>
<dbReference type="EMBL" id="CP026260">
    <property type="protein sequence ID" value="AWP17590.1"/>
    <property type="molecule type" value="Genomic_DNA"/>
</dbReference>
<feature type="compositionally biased region" description="Basic residues" evidence="1">
    <location>
        <begin position="200"/>
        <end position="211"/>
    </location>
</feature>
<evidence type="ECO:0000313" key="2">
    <source>
        <dbReference type="EMBL" id="AWP17590.1"/>
    </source>
</evidence>
<keyword evidence="3" id="KW-1185">Reference proteome</keyword>
<feature type="compositionally biased region" description="Basic and acidic residues" evidence="1">
    <location>
        <begin position="102"/>
        <end position="112"/>
    </location>
</feature>
<feature type="region of interest" description="Disordered" evidence="1">
    <location>
        <begin position="1"/>
        <end position="171"/>
    </location>
</feature>
<accession>A0A2U9CNQ1</accession>
<evidence type="ECO:0000313" key="3">
    <source>
        <dbReference type="Proteomes" id="UP000246464"/>
    </source>
</evidence>
<organism evidence="2 3">
    <name type="scientific">Scophthalmus maximus</name>
    <name type="common">Turbot</name>
    <name type="synonym">Psetta maxima</name>
    <dbReference type="NCBI Taxonomy" id="52904"/>
    <lineage>
        <taxon>Eukaryota</taxon>
        <taxon>Metazoa</taxon>
        <taxon>Chordata</taxon>
        <taxon>Craniata</taxon>
        <taxon>Vertebrata</taxon>
        <taxon>Euteleostomi</taxon>
        <taxon>Actinopterygii</taxon>
        <taxon>Neopterygii</taxon>
        <taxon>Teleostei</taxon>
        <taxon>Neoteleostei</taxon>
        <taxon>Acanthomorphata</taxon>
        <taxon>Carangaria</taxon>
        <taxon>Pleuronectiformes</taxon>
        <taxon>Pleuronectoidei</taxon>
        <taxon>Scophthalmidae</taxon>
        <taxon>Scophthalmus</taxon>
    </lineage>
</organism>
<feature type="compositionally biased region" description="Basic and acidic residues" evidence="1">
    <location>
        <begin position="79"/>
        <end position="91"/>
    </location>
</feature>
<name>A0A2U9CNQ1_SCOMX</name>